<proteinExistence type="predicted"/>
<sequence length="50" mass="5446">MCSGGHSPTTMPKMGNNEIKDTSNHPHESAICRIRAKGATRRIVAAMRPQ</sequence>
<evidence type="ECO:0000313" key="2">
    <source>
        <dbReference type="EMBL" id="AGH47596.1"/>
    </source>
</evidence>
<dbReference type="KEGG" id="gps:C427_5499"/>
<feature type="compositionally biased region" description="Polar residues" evidence="1">
    <location>
        <begin position="1"/>
        <end position="10"/>
    </location>
</feature>
<dbReference type="STRING" id="1129794.C427_5499"/>
<dbReference type="Proteomes" id="UP000011864">
    <property type="component" value="Chromosome"/>
</dbReference>
<feature type="compositionally biased region" description="Basic and acidic residues" evidence="1">
    <location>
        <begin position="18"/>
        <end position="27"/>
    </location>
</feature>
<name>M4RVK7_9ALTE</name>
<feature type="region of interest" description="Disordered" evidence="1">
    <location>
        <begin position="1"/>
        <end position="27"/>
    </location>
</feature>
<reference evidence="2 3" key="1">
    <citation type="journal article" date="2013" name="Genome Announc.">
        <title>Complete Genome Sequence of Glaciecola psychrophila Strain 170T.</title>
        <authorList>
            <person name="Yin J."/>
            <person name="Chen J."/>
            <person name="Liu G."/>
            <person name="Yu Y."/>
            <person name="Song L."/>
            <person name="Wang X."/>
            <person name="Qu X."/>
        </authorList>
    </citation>
    <scope>NUCLEOTIDE SEQUENCE [LARGE SCALE GENOMIC DNA]</scope>
    <source>
        <strain evidence="2 3">170</strain>
    </source>
</reference>
<protein>
    <submittedName>
        <fullName evidence="2">Uncharacterized protein</fullName>
    </submittedName>
</protein>
<evidence type="ECO:0000256" key="1">
    <source>
        <dbReference type="SAM" id="MobiDB-lite"/>
    </source>
</evidence>
<accession>M4RVK7</accession>
<dbReference type="HOGENOM" id="CLU_3120849_0_0_6"/>
<keyword evidence="3" id="KW-1185">Reference proteome</keyword>
<dbReference type="AlphaFoldDB" id="M4RVK7"/>
<dbReference type="EMBL" id="CP003837">
    <property type="protein sequence ID" value="AGH47596.1"/>
    <property type="molecule type" value="Genomic_DNA"/>
</dbReference>
<gene>
    <name evidence="2" type="ORF">C427_5499</name>
</gene>
<organism evidence="2 3">
    <name type="scientific">Paraglaciecola psychrophila 170</name>
    <dbReference type="NCBI Taxonomy" id="1129794"/>
    <lineage>
        <taxon>Bacteria</taxon>
        <taxon>Pseudomonadati</taxon>
        <taxon>Pseudomonadota</taxon>
        <taxon>Gammaproteobacteria</taxon>
        <taxon>Alteromonadales</taxon>
        <taxon>Alteromonadaceae</taxon>
        <taxon>Paraglaciecola</taxon>
    </lineage>
</organism>
<evidence type="ECO:0000313" key="3">
    <source>
        <dbReference type="Proteomes" id="UP000011864"/>
    </source>
</evidence>